<dbReference type="Proteomes" id="UP001596122">
    <property type="component" value="Unassembled WGS sequence"/>
</dbReference>
<name>A0ABW0GPL7_9MICO</name>
<dbReference type="RefSeq" id="WP_340269487.1">
    <property type="nucleotide sequence ID" value="NZ_JBBEOG010000004.1"/>
</dbReference>
<dbReference type="InterPro" id="IPR025711">
    <property type="entry name" value="PepSY"/>
</dbReference>
<keyword evidence="1" id="KW-0732">Signal</keyword>
<evidence type="ECO:0000313" key="4">
    <source>
        <dbReference type="Proteomes" id="UP001596122"/>
    </source>
</evidence>
<keyword evidence="4" id="KW-1185">Reference proteome</keyword>
<dbReference type="Gene3D" id="3.30.505.20">
    <property type="match status" value="1"/>
</dbReference>
<protein>
    <submittedName>
        <fullName evidence="3">PepSY domain-containing protein</fullName>
    </submittedName>
</protein>
<accession>A0ABW0GPL7</accession>
<comment type="caution">
    <text evidence="3">The sequence shown here is derived from an EMBL/GenBank/DDBJ whole genome shotgun (WGS) entry which is preliminary data.</text>
</comment>
<feature type="signal peptide" evidence="1">
    <location>
        <begin position="1"/>
        <end position="27"/>
    </location>
</feature>
<proteinExistence type="predicted"/>
<feature type="chain" id="PRO_5045613974" evidence="1">
    <location>
        <begin position="28"/>
        <end position="105"/>
    </location>
</feature>
<organism evidence="3 4">
    <name type="scientific">Aquipuribacter nitratireducens</name>
    <dbReference type="NCBI Taxonomy" id="650104"/>
    <lineage>
        <taxon>Bacteria</taxon>
        <taxon>Bacillati</taxon>
        <taxon>Actinomycetota</taxon>
        <taxon>Actinomycetes</taxon>
        <taxon>Micrococcales</taxon>
        <taxon>Intrasporangiaceae</taxon>
        <taxon>Aquipuribacter</taxon>
    </lineage>
</organism>
<evidence type="ECO:0000259" key="2">
    <source>
        <dbReference type="Pfam" id="PF03413"/>
    </source>
</evidence>
<gene>
    <name evidence="3" type="ORF">ACFPJ6_12270</name>
</gene>
<sequence>MRRRTTWIIGGVAALAVAGASTGVAVAVSDDDGTEQPITGDALEQASEAALEHTGGGEVTDTEVGDEEGYYEVEVTLPDGGEVDVHLDEDFTVIGDEPEDEPDDD</sequence>
<evidence type="ECO:0000313" key="3">
    <source>
        <dbReference type="EMBL" id="MFC5381569.1"/>
    </source>
</evidence>
<dbReference type="EMBL" id="JBHSLD010000009">
    <property type="protein sequence ID" value="MFC5381569.1"/>
    <property type="molecule type" value="Genomic_DNA"/>
</dbReference>
<feature type="domain" description="PepSY" evidence="2">
    <location>
        <begin position="43"/>
        <end position="85"/>
    </location>
</feature>
<reference evidence="4" key="1">
    <citation type="journal article" date="2019" name="Int. J. Syst. Evol. Microbiol.">
        <title>The Global Catalogue of Microorganisms (GCM) 10K type strain sequencing project: providing services to taxonomists for standard genome sequencing and annotation.</title>
        <authorList>
            <consortium name="The Broad Institute Genomics Platform"/>
            <consortium name="The Broad Institute Genome Sequencing Center for Infectious Disease"/>
            <person name="Wu L."/>
            <person name="Ma J."/>
        </authorList>
    </citation>
    <scope>NUCLEOTIDE SEQUENCE [LARGE SCALE GENOMIC DNA]</scope>
    <source>
        <strain evidence="4">CCUG 43114</strain>
    </source>
</reference>
<dbReference type="Pfam" id="PF03413">
    <property type="entry name" value="PepSY"/>
    <property type="match status" value="1"/>
</dbReference>
<evidence type="ECO:0000256" key="1">
    <source>
        <dbReference type="SAM" id="SignalP"/>
    </source>
</evidence>